<keyword evidence="2" id="KW-1185">Reference proteome</keyword>
<organism evidence="1 2">
    <name type="scientific">Catharanthus roseus</name>
    <name type="common">Madagascar periwinkle</name>
    <name type="synonym">Vinca rosea</name>
    <dbReference type="NCBI Taxonomy" id="4058"/>
    <lineage>
        <taxon>Eukaryota</taxon>
        <taxon>Viridiplantae</taxon>
        <taxon>Streptophyta</taxon>
        <taxon>Embryophyta</taxon>
        <taxon>Tracheophyta</taxon>
        <taxon>Spermatophyta</taxon>
        <taxon>Magnoliopsida</taxon>
        <taxon>eudicotyledons</taxon>
        <taxon>Gunneridae</taxon>
        <taxon>Pentapetalae</taxon>
        <taxon>asterids</taxon>
        <taxon>lamiids</taxon>
        <taxon>Gentianales</taxon>
        <taxon>Apocynaceae</taxon>
        <taxon>Rauvolfioideae</taxon>
        <taxon>Vinceae</taxon>
        <taxon>Catharanthinae</taxon>
        <taxon>Catharanthus</taxon>
    </lineage>
</organism>
<name>A0ACC0ALM7_CATRO</name>
<accession>A0ACC0ALM7</accession>
<sequence>MVLKNLMEDKQLNFNQPLLSVRRYSSTIVAEKNDKRNAKTFLPTIPVPPPYKSELKSGPVRNPGVVPFIWEQSPGKPKDEKEHVIHPVNKPPTVPKLPPGRIPKANNQQDSDNSPANRTINKNQEGNPDGSPRIPAADEMTDGIEFHENTSEEEKKSDSDDSEVYVDALDTLSRTESFFLNCSVSGVSGLDDHDTKPSGTFPMDPQAREFMMGRFLPAAKAMVSETQMPQYVPKKQPVIQDQPRKLKQLVNVDKRPQLRYGPSFVKHYTQSQYNGEEDSDDEYDESGNLPTKVCGLLPRFCLRSSFCLLNPVPGMSVRTRVPMSPASRVHTRSSSSSTCSKTENEQSSFDISEQRSTDESQKTEVLEQKDGWNNKPKQMCSDSQKLEGTYPHRHFQNGGMSHCEKESSLLYEQRCVTSISGEENNSRIGGSGSHEKNYKSFKELLSSESNSEELDLGSLAVEKTLYIDTVNNGKCPQKKTSSEGKELLNTKRQDNEILEIGMEENFPKDSRCMEKLSITDGGVKFRNNFQKPSDIGFLSLADKHNQETEKESLKALVRDEKLHISSVNLEVPHKEATKSFLKQTAKPAKLENSQRIHPEFPIPPPLPKSPSDSWLCRTLPSMNSKNTSLNSHFATGINPRHHQASKTQSKDAKWETIVKTTKLQQHHFRYSEEMLASIPEN</sequence>
<protein>
    <submittedName>
        <fullName evidence="1">Uncharacterized protein</fullName>
    </submittedName>
</protein>
<comment type="caution">
    <text evidence="1">The sequence shown here is derived from an EMBL/GenBank/DDBJ whole genome shotgun (WGS) entry which is preliminary data.</text>
</comment>
<reference evidence="2" key="1">
    <citation type="journal article" date="2023" name="Nat. Plants">
        <title>Single-cell RNA sequencing provides a high-resolution roadmap for understanding the multicellular compartmentation of specialized metabolism.</title>
        <authorList>
            <person name="Sun S."/>
            <person name="Shen X."/>
            <person name="Li Y."/>
            <person name="Li Y."/>
            <person name="Wang S."/>
            <person name="Li R."/>
            <person name="Zhang H."/>
            <person name="Shen G."/>
            <person name="Guo B."/>
            <person name="Wei J."/>
            <person name="Xu J."/>
            <person name="St-Pierre B."/>
            <person name="Chen S."/>
            <person name="Sun C."/>
        </authorList>
    </citation>
    <scope>NUCLEOTIDE SEQUENCE [LARGE SCALE GENOMIC DNA]</scope>
</reference>
<dbReference type="Proteomes" id="UP001060085">
    <property type="component" value="Linkage Group LG05"/>
</dbReference>
<proteinExistence type="predicted"/>
<dbReference type="EMBL" id="CM044705">
    <property type="protein sequence ID" value="KAI5661887.1"/>
    <property type="molecule type" value="Genomic_DNA"/>
</dbReference>
<evidence type="ECO:0000313" key="1">
    <source>
        <dbReference type="EMBL" id="KAI5661887.1"/>
    </source>
</evidence>
<evidence type="ECO:0000313" key="2">
    <source>
        <dbReference type="Proteomes" id="UP001060085"/>
    </source>
</evidence>
<gene>
    <name evidence="1" type="ORF">M9H77_21210</name>
</gene>